<evidence type="ECO:0000313" key="3">
    <source>
        <dbReference type="Proteomes" id="UP000006867"/>
    </source>
</evidence>
<keyword evidence="3" id="KW-1185">Reference proteome</keyword>
<protein>
    <submittedName>
        <fullName evidence="2">Uncharacterized protein</fullName>
    </submittedName>
</protein>
<keyword evidence="1" id="KW-1133">Transmembrane helix</keyword>
<name>A0ABN3ZFB6_BACA1</name>
<gene>
    <name evidence="2" type="ordered locus">BATR1942_17980</name>
</gene>
<evidence type="ECO:0000256" key="1">
    <source>
        <dbReference type="SAM" id="Phobius"/>
    </source>
</evidence>
<organism evidence="2 3">
    <name type="scientific">Bacillus atrophaeus (strain 1942)</name>
    <dbReference type="NCBI Taxonomy" id="720555"/>
    <lineage>
        <taxon>Bacteria</taxon>
        <taxon>Bacillati</taxon>
        <taxon>Bacillota</taxon>
        <taxon>Bacilli</taxon>
        <taxon>Bacillales</taxon>
        <taxon>Bacillaceae</taxon>
        <taxon>Bacillus</taxon>
    </lineage>
</organism>
<proteinExistence type="predicted"/>
<dbReference type="EMBL" id="CP002207">
    <property type="protein sequence ID" value="ADP34513.1"/>
    <property type="molecule type" value="Genomic_DNA"/>
</dbReference>
<keyword evidence="1" id="KW-0472">Membrane</keyword>
<keyword evidence="1" id="KW-0812">Transmembrane</keyword>
<evidence type="ECO:0000313" key="2">
    <source>
        <dbReference type="EMBL" id="ADP34513.1"/>
    </source>
</evidence>
<reference evidence="2 3" key="1">
    <citation type="journal article" date="2011" name="Front. Microbiol.">
        <title>Genomic signatures of strain selection and enhancement in Bacillus atrophaeus var. globigii, a historical biowarfare simulant.</title>
        <authorList>
            <person name="Gibbons H.S."/>
            <person name="Broomall S.M."/>
            <person name="McNew L.A."/>
            <person name="Daligault H."/>
            <person name="Chapman C."/>
            <person name="Bruce D."/>
            <person name="Karavis M."/>
            <person name="Krepps M."/>
            <person name="McGregor P.A."/>
            <person name="Hong C."/>
            <person name="Park K.H."/>
            <person name="Akmal A."/>
            <person name="Feldman A."/>
            <person name="Lin J.S."/>
            <person name="Chang W.E."/>
            <person name="Higgs B.W."/>
            <person name="Demirev P."/>
            <person name="Lindquist J."/>
            <person name="Liem A."/>
            <person name="Fochler E."/>
            <person name="Read T.D."/>
            <person name="Tapia R."/>
            <person name="Johnson S."/>
            <person name="Bishop-Lilly K.A."/>
            <person name="Detter C."/>
            <person name="Han C."/>
            <person name="Sozhamannan S."/>
            <person name="Rosenzweig C.N."/>
            <person name="Skowronski E.W."/>
        </authorList>
    </citation>
    <scope>NUCLEOTIDE SEQUENCE [LARGE SCALE GENOMIC DNA]</scope>
    <source>
        <strain evidence="2 3">1942</strain>
    </source>
</reference>
<feature type="transmembrane region" description="Helical" evidence="1">
    <location>
        <begin position="16"/>
        <end position="33"/>
    </location>
</feature>
<accession>A0ABN3ZFB6</accession>
<dbReference type="Proteomes" id="UP000006867">
    <property type="component" value="Chromosome"/>
</dbReference>
<sequence>MTPPPPADPITKPANYFVQGLVFAIFFFIILLFSRNTYWFKKDEELITPSFFPFPKPINWMDILTSYMMEKRSKWEGFEC</sequence>